<accession>A0A3M7QTV7</accession>
<dbReference type="PROSITE" id="PS50004">
    <property type="entry name" value="C2"/>
    <property type="match status" value="1"/>
</dbReference>
<evidence type="ECO:0000259" key="1">
    <source>
        <dbReference type="PROSITE" id="PS50004"/>
    </source>
</evidence>
<gene>
    <name evidence="2" type="ORF">BpHYR1_047213</name>
</gene>
<evidence type="ECO:0000313" key="3">
    <source>
        <dbReference type="Proteomes" id="UP000276133"/>
    </source>
</evidence>
<keyword evidence="3" id="KW-1185">Reference proteome</keyword>
<evidence type="ECO:0000313" key="2">
    <source>
        <dbReference type="EMBL" id="RNA14772.1"/>
    </source>
</evidence>
<proteinExistence type="predicted"/>
<dbReference type="CDD" id="cd00030">
    <property type="entry name" value="C2"/>
    <property type="match status" value="1"/>
</dbReference>
<dbReference type="InterPro" id="IPR035892">
    <property type="entry name" value="C2_domain_sf"/>
</dbReference>
<dbReference type="EMBL" id="REGN01005112">
    <property type="protein sequence ID" value="RNA14772.1"/>
    <property type="molecule type" value="Genomic_DNA"/>
</dbReference>
<dbReference type="Proteomes" id="UP000276133">
    <property type="component" value="Unassembled WGS sequence"/>
</dbReference>
<dbReference type="Pfam" id="PF00168">
    <property type="entry name" value="C2"/>
    <property type="match status" value="1"/>
</dbReference>
<name>A0A3M7QTV7_BRAPC</name>
<feature type="domain" description="C2" evidence="1">
    <location>
        <begin position="154"/>
        <end position="302"/>
    </location>
</feature>
<feature type="non-terminal residue" evidence="2">
    <location>
        <position position="318"/>
    </location>
</feature>
<reference evidence="2 3" key="1">
    <citation type="journal article" date="2018" name="Sci. Rep.">
        <title>Genomic signatures of local adaptation to the degree of environmental predictability in rotifers.</title>
        <authorList>
            <person name="Franch-Gras L."/>
            <person name="Hahn C."/>
            <person name="Garcia-Roger E.M."/>
            <person name="Carmona M.J."/>
            <person name="Serra M."/>
            <person name="Gomez A."/>
        </authorList>
    </citation>
    <scope>NUCLEOTIDE SEQUENCE [LARGE SCALE GENOMIC DNA]</scope>
    <source>
        <strain evidence="2">HYR1</strain>
    </source>
</reference>
<dbReference type="Gene3D" id="2.60.40.150">
    <property type="entry name" value="C2 domain"/>
    <property type="match status" value="1"/>
</dbReference>
<protein>
    <recommendedName>
        <fullName evidence="1">C2 domain-containing protein</fullName>
    </recommendedName>
</protein>
<organism evidence="2 3">
    <name type="scientific">Brachionus plicatilis</name>
    <name type="common">Marine rotifer</name>
    <name type="synonym">Brachionus muelleri</name>
    <dbReference type="NCBI Taxonomy" id="10195"/>
    <lineage>
        <taxon>Eukaryota</taxon>
        <taxon>Metazoa</taxon>
        <taxon>Spiralia</taxon>
        <taxon>Gnathifera</taxon>
        <taxon>Rotifera</taxon>
        <taxon>Eurotatoria</taxon>
        <taxon>Monogononta</taxon>
        <taxon>Pseudotrocha</taxon>
        <taxon>Ploima</taxon>
        <taxon>Brachionidae</taxon>
        <taxon>Brachionus</taxon>
    </lineage>
</organism>
<dbReference type="InterPro" id="IPR000008">
    <property type="entry name" value="C2_dom"/>
</dbReference>
<dbReference type="AlphaFoldDB" id="A0A3M7QTV7"/>
<sequence length="318" mass="36164">MDDGAHQEFFQTKKNKILKKSLIIIVAMLLDQLGIEKGGRSSVKRKNKILNEKRCSKLNEQNLCSSYGTCEEKSSAFSSDSHTRLRPSADLAKPALATNFIQKIKDFKKKFTKSEPSESIDLERFGRMSSINSSNSYASLNSLATILSNDHLPPHHTPNMILNYSLQLEPNRRSLAIDLISLENVKLPMSLLQSSVDLNVYIKIELLEPNRDIYANVAQKLCAKTRMIKNRANPVYEETFEFNCLNDLFDSLANFVESAPRFRLVFNVCNSNIFGRDQIIGLCVHTFTKEDLYLADNLDLQKSINRIYSKKIDLVDSK</sequence>
<dbReference type="SMART" id="SM00239">
    <property type="entry name" value="C2"/>
    <property type="match status" value="1"/>
</dbReference>
<comment type="caution">
    <text evidence="2">The sequence shown here is derived from an EMBL/GenBank/DDBJ whole genome shotgun (WGS) entry which is preliminary data.</text>
</comment>
<dbReference type="SUPFAM" id="SSF49562">
    <property type="entry name" value="C2 domain (Calcium/lipid-binding domain, CaLB)"/>
    <property type="match status" value="1"/>
</dbReference>